<dbReference type="Gene3D" id="2.170.130.10">
    <property type="entry name" value="TonB-dependent receptor, plug domain"/>
    <property type="match status" value="1"/>
</dbReference>
<organism evidence="4 5">
    <name type="scientific">Mucilaginibacter hurinus</name>
    <dbReference type="NCBI Taxonomy" id="2201324"/>
    <lineage>
        <taxon>Bacteria</taxon>
        <taxon>Pseudomonadati</taxon>
        <taxon>Bacteroidota</taxon>
        <taxon>Sphingobacteriia</taxon>
        <taxon>Sphingobacteriales</taxon>
        <taxon>Sphingobacteriaceae</taxon>
        <taxon>Mucilaginibacter</taxon>
    </lineage>
</organism>
<dbReference type="EMBL" id="QGDC01000001">
    <property type="protein sequence ID" value="RCH56360.1"/>
    <property type="molecule type" value="Genomic_DNA"/>
</dbReference>
<dbReference type="Pfam" id="PF07715">
    <property type="entry name" value="Plug"/>
    <property type="match status" value="1"/>
</dbReference>
<keyword evidence="1" id="KW-1134">Transmembrane beta strand</keyword>
<dbReference type="InterPro" id="IPR023997">
    <property type="entry name" value="TonB-dep_OMP_SusC/RagA_CS"/>
</dbReference>
<dbReference type="PANTHER" id="PTHR40094:SF1">
    <property type="entry name" value="UBIQUITIN DOMAIN-CONTAINING PROTEIN"/>
    <property type="match status" value="1"/>
</dbReference>
<reference evidence="4 5" key="1">
    <citation type="submission" date="2018-05" db="EMBL/GenBank/DDBJ databases">
        <title>Mucilaginibacter hurinus sp. nov., isolated from briquette warehouse soil.</title>
        <authorList>
            <person name="Choi L."/>
        </authorList>
    </citation>
    <scope>NUCLEOTIDE SEQUENCE [LARGE SCALE GENOMIC DNA]</scope>
    <source>
        <strain evidence="4 5">ZR32</strain>
    </source>
</reference>
<sequence>MRRIITILICLSAVYCHAQNKLTTSRTSSYYTYIYKISDTDLLKLYKNPDLKPDEKMLGHPIDSVKNEYYFDEDLLPPGNYLKVKAEKNTLSFKLIEKRTAFVHILRSEKKIDFILTDRAGNIIRNAVTSSNNKLVQLDTTSGIYSISAAKHTIIQIRHNDVNNFYKLEKISNKFRYTPPGFLSAKWLKVKWYKLKQWFKPKSTQQNRQNYTGFMVFNKPKYKPNDTVRFKAFIINKKTNKPLAVPRVLVKLKQDYNDDIKTLGIITSYRAGAFEYSFVLSDSLDLDLDEDYKIALQQPDEPARKKTNTGDKDNHLTYLSGDFNYEEYELKSTKFSMRADKKEHSPGDLVNIYLKATDENDLPVPDGRVNLIIKTTRVGNHKATREFIPDTLWRHSLTLDAIGETKLSIPDSVFPKADIDYTLHADFYNSSNEHREAETDFNYEYKADVIKLTTDKDTLRISAFKNGKPLRVHANIYGIGSSEDTIARHKVMLPAAVKIQADAVEYEVETDSAYNSMEMDKEESGITIQGHIKNDSVLIKVQNERKLHFWYQLYEGKKLIRRGAADSLTYHQPVASKHNITCVVNYRWAGRFKHISQIIDQLDKQLHISIKQPLSVYPGQKVTTVIDVKNHKGEPVPNTDVTAWAYTGKFEQTRRPFIPYLGERRKSITLTDKFNTVDLETTSATPLEWKRWRTQMGLDSIEYYRFTHPSPIYRIEEAANEGITQIAPFVVINGDITPVHILYIDERPVYFSRAGQLQRYSFKVDTGKHTVRFRTIDRDIKLSDIYAVPNKKLIVSINADSLLNKQVSIKSMPDSLTDHEASLLNKYMINVVNNFNGRLATLEQTDKLMLLSPLPTHQREILAGPLSENVATIDITGKTRQTFLSEPGYAYTFLPGMLKQKSIPGKYSFTRQLKGLPPPDYKQYTLTRKETDSLWNEHLYQRSNTTWLFYNEPAVASTTGRLVVDIKNERKLGVKNIILYRHSDPDFMNIYPGDTRSFGNLSAGRYRMFILLKNRLYYLDDNITVKPYGENYYDLTVTPHAEDAVSIRIDSIINTRVNARQRNDNDILSDATLLREAFNKKYINDAVYGNTITGVVRDGSSILPGATVRVKGLPQMATTTDHRGSFTLRVPPRGKFIVQFIGYKTLEFDITPGEHYNIKLTPMQNSLEEVVVVGYGSVKRMNLMGAVSGISAINIVTESASTIENFLTGRLPGFFSQENGRAGASSDFFIRGLSTSIGGGKPLIIVDGEEYTYEQLQRIDVNEIESIAVLKDAASAAIYGTKGKNGVLVVTTKGGRLSKLANNAAGVSTAGLLRRNFSDYAYWQPKLTTDGNGRATFTSTMPDDITNWRNFVIAVNDNRQTGYAENNLKSFKPLSATFISPQFAVEGDKLTTIGKVMNYGAKGAKVNRRFLYNGSVLNQDSLQIVNSQIDSLQVNAGNTDSLSFEYAISKTNGYFDGELRKIPVVKQGVQETKGHFEALRGDTTVNMQFDTRLGPVTFHAEASILPVLLAETSQLRDYKYLCNEQLASKLKGLMAEKRINAYLRQPFAHDKYVKELIKKLQESRSNTGLWGWWQNSNDELWISLHAVEALLDAQSQGYQTGIDKQKLTDYLIHQLESYYSQDKITCIEILNKLNAKVDYKKYAQVIHKELLAAKSSSAYYKMRILLLLQHAGIKIDTYELLNDKKTTLFGNVYWGEKGYHFFDNSMQLTIMAYRILKNDGNHAQILERITGYLLEQRRDGGWRNTYESSLILETILPELLANGEPLHAPRLTLSGATNQDVTAFPYNATFTGTSLQVSKTGTLPVYITGYQQFWNSKPEKVNKDFTVDTWFEKGSTERKVTQLKGGEKVELAVKVTVKGDGEFVMIEVPIPAGCSYDGKEQSWGNNEVHREYFKEKVSIFCRRLKQGTHQFTVKLMPRYDGEYTLNPAKAELMYFPVFYGREGIRKVVIGDR</sequence>
<dbReference type="SMART" id="SM01360">
    <property type="entry name" value="A2M"/>
    <property type="match status" value="1"/>
</dbReference>
<keyword evidence="2" id="KW-0732">Signal</keyword>
<dbReference type="Gene3D" id="2.60.40.1930">
    <property type="match status" value="1"/>
</dbReference>
<keyword evidence="5" id="KW-1185">Reference proteome</keyword>
<dbReference type="InterPro" id="IPR037066">
    <property type="entry name" value="Plug_dom_sf"/>
</dbReference>
<dbReference type="Pfam" id="PF00207">
    <property type="entry name" value="A2M"/>
    <property type="match status" value="1"/>
</dbReference>
<dbReference type="RefSeq" id="WP_114003258.1">
    <property type="nucleotide sequence ID" value="NZ_QGDC01000001.1"/>
</dbReference>
<dbReference type="InterPro" id="IPR041246">
    <property type="entry name" value="Bact_MG10"/>
</dbReference>
<dbReference type="NCBIfam" id="TIGR04057">
    <property type="entry name" value="SusC_RagA_signa"/>
    <property type="match status" value="1"/>
</dbReference>
<comment type="caution">
    <text evidence="4">The sequence shown here is derived from an EMBL/GenBank/DDBJ whole genome shotgun (WGS) entry which is preliminary data.</text>
</comment>
<evidence type="ECO:0000313" key="4">
    <source>
        <dbReference type="EMBL" id="RCH56360.1"/>
    </source>
</evidence>
<evidence type="ECO:0000256" key="2">
    <source>
        <dbReference type="SAM" id="SignalP"/>
    </source>
</evidence>
<feature type="chain" id="PRO_5016803420" description="Alpha-2-macroglobulin domain-containing protein" evidence="2">
    <location>
        <begin position="19"/>
        <end position="1952"/>
    </location>
</feature>
<dbReference type="Proteomes" id="UP000253209">
    <property type="component" value="Unassembled WGS sequence"/>
</dbReference>
<keyword evidence="1" id="KW-0998">Cell outer membrane</keyword>
<dbReference type="Pfam" id="PF13715">
    <property type="entry name" value="CarbopepD_reg_2"/>
    <property type="match status" value="1"/>
</dbReference>
<feature type="domain" description="Alpha-2-macroglobulin" evidence="3">
    <location>
        <begin position="1321"/>
        <end position="1410"/>
    </location>
</feature>
<keyword evidence="1" id="KW-0813">Transport</keyword>
<gene>
    <name evidence="4" type="ORF">DJ568_00425</name>
</gene>
<dbReference type="SUPFAM" id="SSF48239">
    <property type="entry name" value="Terpenoid cyclases/Protein prenyltransferases"/>
    <property type="match status" value="1"/>
</dbReference>
<dbReference type="InterPro" id="IPR012910">
    <property type="entry name" value="Plug_dom"/>
</dbReference>
<keyword evidence="1" id="KW-0812">Transmembrane</keyword>
<dbReference type="CDD" id="cd00688">
    <property type="entry name" value="ISOPREN_C2_like"/>
    <property type="match status" value="1"/>
</dbReference>
<dbReference type="SUPFAM" id="SSF56935">
    <property type="entry name" value="Porins"/>
    <property type="match status" value="1"/>
</dbReference>
<dbReference type="OrthoDB" id="9767116at2"/>
<accession>A0A367GSY7</accession>
<dbReference type="PANTHER" id="PTHR40094">
    <property type="entry name" value="ALPHA-2-MACROGLOBULIN HOMOLOG"/>
    <property type="match status" value="1"/>
</dbReference>
<dbReference type="PROSITE" id="PS52016">
    <property type="entry name" value="TONB_DEPENDENT_REC_3"/>
    <property type="match status" value="1"/>
</dbReference>
<dbReference type="Gene3D" id="1.50.10.20">
    <property type="match status" value="1"/>
</dbReference>
<name>A0A367GSY7_9SPHI</name>
<comment type="subcellular location">
    <subcellularLocation>
        <location evidence="1">Cell outer membrane</location>
        <topology evidence="1">Multi-pass membrane protein</topology>
    </subcellularLocation>
</comment>
<dbReference type="GO" id="GO:0004866">
    <property type="term" value="F:endopeptidase inhibitor activity"/>
    <property type="evidence" value="ECO:0007669"/>
    <property type="project" value="InterPro"/>
</dbReference>
<feature type="signal peptide" evidence="2">
    <location>
        <begin position="1"/>
        <end position="18"/>
    </location>
</feature>
<proteinExistence type="inferred from homology"/>
<dbReference type="InterPro" id="IPR001599">
    <property type="entry name" value="Macroglobln_a2"/>
</dbReference>
<evidence type="ECO:0000259" key="3">
    <source>
        <dbReference type="SMART" id="SM01360"/>
    </source>
</evidence>
<dbReference type="InterPro" id="IPR008969">
    <property type="entry name" value="CarboxyPept-like_regulatory"/>
</dbReference>
<dbReference type="Pfam" id="PF17973">
    <property type="entry name" value="bMG10"/>
    <property type="match status" value="1"/>
</dbReference>
<dbReference type="InterPro" id="IPR051802">
    <property type="entry name" value="YfhM-like"/>
</dbReference>
<keyword evidence="1" id="KW-0472">Membrane</keyword>
<dbReference type="InterPro" id="IPR008930">
    <property type="entry name" value="Terpenoid_cyclase/PrenylTrfase"/>
</dbReference>
<dbReference type="InterPro" id="IPR039426">
    <property type="entry name" value="TonB-dep_rcpt-like"/>
</dbReference>
<evidence type="ECO:0000256" key="1">
    <source>
        <dbReference type="PROSITE-ProRule" id="PRU01360"/>
    </source>
</evidence>
<dbReference type="SUPFAM" id="SSF49464">
    <property type="entry name" value="Carboxypeptidase regulatory domain-like"/>
    <property type="match status" value="1"/>
</dbReference>
<dbReference type="GO" id="GO:0009279">
    <property type="term" value="C:cell outer membrane"/>
    <property type="evidence" value="ECO:0007669"/>
    <property type="project" value="UniProtKB-SubCell"/>
</dbReference>
<comment type="similarity">
    <text evidence="1">Belongs to the TonB-dependent receptor family.</text>
</comment>
<protein>
    <recommendedName>
        <fullName evidence="3">Alpha-2-macroglobulin domain-containing protein</fullName>
    </recommendedName>
</protein>
<evidence type="ECO:0000313" key="5">
    <source>
        <dbReference type="Proteomes" id="UP000253209"/>
    </source>
</evidence>